<feature type="domain" description="Reverse transcriptase" evidence="1">
    <location>
        <begin position="1"/>
        <end position="122"/>
    </location>
</feature>
<comment type="caution">
    <text evidence="2">The sequence shown here is derived from an EMBL/GenBank/DDBJ whole genome shotgun (WGS) entry which is preliminary data.</text>
</comment>
<reference evidence="2" key="1">
    <citation type="submission" date="2020-06" db="EMBL/GenBank/DDBJ databases">
        <authorList>
            <person name="Li T."/>
            <person name="Hu X."/>
            <person name="Zhang T."/>
            <person name="Song X."/>
            <person name="Zhang H."/>
            <person name="Dai N."/>
            <person name="Sheng W."/>
            <person name="Hou X."/>
            <person name="Wei L."/>
        </authorList>
    </citation>
    <scope>NUCLEOTIDE SEQUENCE</scope>
    <source>
        <strain evidence="2">KEN1</strain>
        <tissue evidence="2">Leaf</tissue>
    </source>
</reference>
<name>A0AAW2WPL0_9LAMI</name>
<evidence type="ECO:0000313" key="2">
    <source>
        <dbReference type="EMBL" id="KAL0443754.1"/>
    </source>
</evidence>
<dbReference type="EMBL" id="JACGWN010000007">
    <property type="protein sequence ID" value="KAL0443754.1"/>
    <property type="molecule type" value="Genomic_DNA"/>
</dbReference>
<organism evidence="2">
    <name type="scientific">Sesamum latifolium</name>
    <dbReference type="NCBI Taxonomy" id="2727402"/>
    <lineage>
        <taxon>Eukaryota</taxon>
        <taxon>Viridiplantae</taxon>
        <taxon>Streptophyta</taxon>
        <taxon>Embryophyta</taxon>
        <taxon>Tracheophyta</taxon>
        <taxon>Spermatophyta</taxon>
        <taxon>Magnoliopsida</taxon>
        <taxon>eudicotyledons</taxon>
        <taxon>Gunneridae</taxon>
        <taxon>Pentapetalae</taxon>
        <taxon>asterids</taxon>
        <taxon>lamiids</taxon>
        <taxon>Lamiales</taxon>
        <taxon>Pedaliaceae</taxon>
        <taxon>Sesamum</taxon>
    </lineage>
</organism>
<dbReference type="SUPFAM" id="SSF56672">
    <property type="entry name" value="DNA/RNA polymerases"/>
    <property type="match status" value="1"/>
</dbReference>
<dbReference type="PANTHER" id="PTHR33116">
    <property type="entry name" value="REVERSE TRANSCRIPTASE ZINC-BINDING DOMAIN-CONTAINING PROTEIN-RELATED-RELATED"/>
    <property type="match status" value="1"/>
</dbReference>
<dbReference type="AlphaFoldDB" id="A0AAW2WPL0"/>
<accession>A0AAW2WPL0</accession>
<gene>
    <name evidence="2" type="ORF">Slati_2098100</name>
</gene>
<proteinExistence type="predicted"/>
<evidence type="ECO:0000259" key="1">
    <source>
        <dbReference type="PROSITE" id="PS50878"/>
    </source>
</evidence>
<dbReference type="InterPro" id="IPR043502">
    <property type="entry name" value="DNA/RNA_pol_sf"/>
</dbReference>
<dbReference type="Pfam" id="PF00078">
    <property type="entry name" value="RVT_1"/>
    <property type="match status" value="1"/>
</dbReference>
<reference evidence="2" key="2">
    <citation type="journal article" date="2024" name="Plant">
        <title>Genomic evolution and insights into agronomic trait innovations of Sesamum species.</title>
        <authorList>
            <person name="Miao H."/>
            <person name="Wang L."/>
            <person name="Qu L."/>
            <person name="Liu H."/>
            <person name="Sun Y."/>
            <person name="Le M."/>
            <person name="Wang Q."/>
            <person name="Wei S."/>
            <person name="Zheng Y."/>
            <person name="Lin W."/>
            <person name="Duan Y."/>
            <person name="Cao H."/>
            <person name="Xiong S."/>
            <person name="Wang X."/>
            <person name="Wei L."/>
            <person name="Li C."/>
            <person name="Ma Q."/>
            <person name="Ju M."/>
            <person name="Zhao R."/>
            <person name="Li G."/>
            <person name="Mu C."/>
            <person name="Tian Q."/>
            <person name="Mei H."/>
            <person name="Zhang T."/>
            <person name="Gao T."/>
            <person name="Zhang H."/>
        </authorList>
    </citation>
    <scope>NUCLEOTIDE SEQUENCE</scope>
    <source>
        <strain evidence="2">KEN1</strain>
    </source>
</reference>
<dbReference type="InterPro" id="IPR000477">
    <property type="entry name" value="RT_dom"/>
</dbReference>
<dbReference type="Pfam" id="PF13966">
    <property type="entry name" value="zf-RVT"/>
    <property type="match status" value="1"/>
</dbReference>
<sequence length="486" mass="54831">MPFGKLQPGRGLRQGDPLSPYLFLFCTEAFSGMIRQAEEEGAIHGVRVCRNGPKVTHLLFADDMLIFCDANRASLELIRGLLAKFESGSGLQVNYQKSAVVFSRNVPLQTQEELANLLGVVRIAKHEKYLGLPSIVGRSKWEVFVGLKEKDSLLSELESMAANFFWDQDCNRKIHWVSWSALCRNKEEGGLGFKRLRLQNLALLAKQAWRLDVNPQGLAYSVLQVKYFPDRSFFHAQMGSNPSFTWRSIQAARPLLMGGIRWSVGDGSQINVASDPCWNEGLIQAEFTSIDAECILQISTSPAPTLDSLQWHFGARGAFSVRNAYSLALRGKEEAGSSVVNVLGYTGKWRFIWDAKVPPKVRLFAWHCCKNALPTHRNLLSRGIHIEGNCLYCGLEEDGLDHVLRHCSFARLVWALSHLPWVVISRDDLSIEEWLRFVHKQLGSGSFEHFLLIIHLLWGYRNSRIFEGRVLDANSIISQWLLGTCT</sequence>
<dbReference type="PROSITE" id="PS50878">
    <property type="entry name" value="RT_POL"/>
    <property type="match status" value="1"/>
</dbReference>
<dbReference type="PANTHER" id="PTHR33116:SF86">
    <property type="entry name" value="REVERSE TRANSCRIPTASE DOMAIN-CONTAINING PROTEIN"/>
    <property type="match status" value="1"/>
</dbReference>
<protein>
    <submittedName>
        <fullName evidence="2">Mitochondrial protein</fullName>
    </submittedName>
</protein>
<dbReference type="InterPro" id="IPR026960">
    <property type="entry name" value="RVT-Znf"/>
</dbReference>